<dbReference type="OrthoDB" id="10257284at2759"/>
<accession>A0A1W4WJS7</accession>
<dbReference type="Pfam" id="PF00328">
    <property type="entry name" value="His_Phos_2"/>
    <property type="match status" value="1"/>
</dbReference>
<dbReference type="InParanoid" id="A0A1W4WJS7"/>
<dbReference type="InterPro" id="IPR000560">
    <property type="entry name" value="His_Pase_clade-2"/>
</dbReference>
<dbReference type="KEGG" id="apln:108736305"/>
<gene>
    <name evidence="9" type="primary">LOC108736305</name>
</gene>
<reference evidence="9" key="1">
    <citation type="submission" date="2025-08" db="UniProtKB">
        <authorList>
            <consortium name="RefSeq"/>
        </authorList>
    </citation>
    <scope>IDENTIFICATION</scope>
    <source>
        <tissue evidence="9">Entire body</tissue>
    </source>
</reference>
<protein>
    <recommendedName>
        <fullName evidence="3">acid phosphatase</fullName>
        <ecNumber evidence="3">3.1.3.2</ecNumber>
    </recommendedName>
</protein>
<evidence type="ECO:0000256" key="1">
    <source>
        <dbReference type="ARBA" id="ARBA00000032"/>
    </source>
</evidence>
<organism evidence="8 9">
    <name type="scientific">Agrilus planipennis</name>
    <name type="common">Emerald ash borer</name>
    <name type="synonym">Agrilus marcopoli</name>
    <dbReference type="NCBI Taxonomy" id="224129"/>
    <lineage>
        <taxon>Eukaryota</taxon>
        <taxon>Metazoa</taxon>
        <taxon>Ecdysozoa</taxon>
        <taxon>Arthropoda</taxon>
        <taxon>Hexapoda</taxon>
        <taxon>Insecta</taxon>
        <taxon>Pterygota</taxon>
        <taxon>Neoptera</taxon>
        <taxon>Endopterygota</taxon>
        <taxon>Coleoptera</taxon>
        <taxon>Polyphaga</taxon>
        <taxon>Elateriformia</taxon>
        <taxon>Buprestoidea</taxon>
        <taxon>Buprestidae</taxon>
        <taxon>Agrilinae</taxon>
        <taxon>Agrilus</taxon>
    </lineage>
</organism>
<evidence type="ECO:0000256" key="3">
    <source>
        <dbReference type="ARBA" id="ARBA00012646"/>
    </source>
</evidence>
<dbReference type="EC" id="3.1.3.2" evidence="3"/>
<evidence type="ECO:0000256" key="6">
    <source>
        <dbReference type="ARBA" id="ARBA00023157"/>
    </source>
</evidence>
<dbReference type="CDD" id="cd07061">
    <property type="entry name" value="HP_HAP_like"/>
    <property type="match status" value="1"/>
</dbReference>
<dbReference type="FunCoup" id="A0A1W4WJS7">
    <property type="interactions" value="18"/>
</dbReference>
<keyword evidence="5" id="KW-0378">Hydrolase</keyword>
<evidence type="ECO:0000256" key="4">
    <source>
        <dbReference type="ARBA" id="ARBA00022729"/>
    </source>
</evidence>
<comment type="catalytic activity">
    <reaction evidence="1">
        <text>a phosphate monoester + H2O = an alcohol + phosphate</text>
        <dbReference type="Rhea" id="RHEA:15017"/>
        <dbReference type="ChEBI" id="CHEBI:15377"/>
        <dbReference type="ChEBI" id="CHEBI:30879"/>
        <dbReference type="ChEBI" id="CHEBI:43474"/>
        <dbReference type="ChEBI" id="CHEBI:67140"/>
        <dbReference type="EC" id="3.1.3.2"/>
    </reaction>
</comment>
<dbReference type="PANTHER" id="PTHR11567:SF211">
    <property type="entry name" value="PROSTATIC ACID PHOSPHATASE"/>
    <property type="match status" value="1"/>
</dbReference>
<evidence type="ECO:0000256" key="7">
    <source>
        <dbReference type="ARBA" id="ARBA00023180"/>
    </source>
</evidence>
<dbReference type="InterPro" id="IPR050645">
    <property type="entry name" value="Histidine_acid_phosphatase"/>
</dbReference>
<dbReference type="GO" id="GO:0003993">
    <property type="term" value="F:acid phosphatase activity"/>
    <property type="evidence" value="ECO:0007669"/>
    <property type="project" value="UniProtKB-EC"/>
</dbReference>
<evidence type="ECO:0000256" key="5">
    <source>
        <dbReference type="ARBA" id="ARBA00022801"/>
    </source>
</evidence>
<dbReference type="GeneID" id="108736305"/>
<proteinExistence type="inferred from homology"/>
<evidence type="ECO:0000256" key="2">
    <source>
        <dbReference type="ARBA" id="ARBA00005375"/>
    </source>
</evidence>
<keyword evidence="4" id="KW-0732">Signal</keyword>
<keyword evidence="6" id="KW-1015">Disulfide bond</keyword>
<dbReference type="AlphaFoldDB" id="A0A1W4WJS7"/>
<dbReference type="Gene3D" id="3.40.50.1240">
    <property type="entry name" value="Phosphoglycerate mutase-like"/>
    <property type="match status" value="1"/>
</dbReference>
<dbReference type="InterPro" id="IPR029033">
    <property type="entry name" value="His_PPase_superfam"/>
</dbReference>
<comment type="similarity">
    <text evidence="2">Belongs to the histidine acid phosphatase family.</text>
</comment>
<dbReference type="PANTHER" id="PTHR11567">
    <property type="entry name" value="ACID PHOSPHATASE-RELATED"/>
    <property type="match status" value="1"/>
</dbReference>
<sequence>MDKTKNSFGLFLITTLLYIGCCGEYISKYIDASDGLVLTHVIHRHGARTRAEETYPNDPYANETFWPFGYEQLTNEGKLGEYRLGIDLRARYGGFLGKIFYPEVVEARSSESDRTKMSISLSLAGLFPPKNVSIWNSELNWQPIPYSSYPAEEDRILGKPKKFCPLYKKLLKKYKKGAGADIFKDDLKLYKYLSKETGMDVANPDDVYDILKILAVEEEWGLKLPNWTDSVWKDKLQNAAAKRFIVRTGTKELKQLASGFFLEKIISDTKDKITGTLKPKGRKMFLYSAHEQNIGHILAGLGLFDNDIPNYGSHLLFEVRLKNGTYGIEIYYQNYKGNDQPTLLVLPGCDSFCPVNKFADLLQDVLPTNKTSCTA</sequence>
<keyword evidence="8" id="KW-1185">Reference proteome</keyword>
<name>A0A1W4WJS7_AGRPL</name>
<dbReference type="Proteomes" id="UP000192223">
    <property type="component" value="Unplaced"/>
</dbReference>
<evidence type="ECO:0000313" key="9">
    <source>
        <dbReference type="RefSeq" id="XP_018324179.1"/>
    </source>
</evidence>
<dbReference type="SUPFAM" id="SSF53254">
    <property type="entry name" value="Phosphoglycerate mutase-like"/>
    <property type="match status" value="1"/>
</dbReference>
<evidence type="ECO:0000313" key="8">
    <source>
        <dbReference type="Proteomes" id="UP000192223"/>
    </source>
</evidence>
<dbReference type="STRING" id="224129.A0A1W4WJS7"/>
<keyword evidence="7" id="KW-0325">Glycoprotein</keyword>
<dbReference type="RefSeq" id="XP_018324179.1">
    <property type="nucleotide sequence ID" value="XM_018468677.2"/>
</dbReference>